<accession>A0A6C7IBD0</accession>
<name>A0A6C7IBD0_SALTD</name>
<organism evidence="1 2">
    <name type="scientific">Salmonella typhimurium (strain D23580)</name>
    <dbReference type="NCBI Taxonomy" id="568708"/>
    <lineage>
        <taxon>Bacteria</taxon>
        <taxon>Pseudomonadati</taxon>
        <taxon>Pseudomonadota</taxon>
        <taxon>Gammaproteobacteria</taxon>
        <taxon>Enterobacterales</taxon>
        <taxon>Enterobacteriaceae</taxon>
        <taxon>Salmonella</taxon>
    </lineage>
</organism>
<evidence type="ECO:0000313" key="1">
    <source>
        <dbReference type="EMBL" id="CBG24936.1"/>
    </source>
</evidence>
<dbReference type="EMBL" id="FN424405">
    <property type="protein sequence ID" value="CBG24936.1"/>
    <property type="molecule type" value="Genomic_DNA"/>
</dbReference>
<reference evidence="1 2" key="1">
    <citation type="journal article" date="2009" name="Genome Res.">
        <title>Epidemic multiple drug resistant Salmonella typhimurium causing invasive disease in sub-Saharan Africa have a distinct genotype.</title>
        <authorList>
            <person name="Kingsley R.A."/>
            <person name="Msefula C.L."/>
            <person name="Thomson N.R."/>
            <person name="Kariuki S."/>
            <person name="Holt K.E."/>
            <person name="Gordon M.A."/>
            <person name="Harris D."/>
            <person name="Clarke L."/>
            <person name="Whitehead S."/>
            <person name="Sangal V."/>
            <person name="Marsh K."/>
            <person name="Achtman M."/>
            <person name="Molyneux M.E."/>
            <person name="Cormican M."/>
            <person name="Parkhill J."/>
            <person name="Maclennan C.A."/>
            <person name="Heyderman R.S."/>
            <person name="Dougan G."/>
        </authorList>
    </citation>
    <scope>NUCLEOTIDE SEQUENCE [LARGE SCALE GENOMIC DNA]</scope>
    <source>
        <strain evidence="1 2">D23580</strain>
    </source>
</reference>
<evidence type="ECO:0000313" key="2">
    <source>
        <dbReference type="Proteomes" id="UP000002622"/>
    </source>
</evidence>
<dbReference type="KEGG" id="sev:STMMW_19262"/>
<protein>
    <submittedName>
        <fullName evidence="1">Uncharacterized protein</fullName>
    </submittedName>
</protein>
<sequence>MTYNIISKNESKIEYPVFFYVSKLR</sequence>
<gene>
    <name evidence="1" type="ordered locus">STMMW_19262</name>
</gene>
<dbReference type="Proteomes" id="UP000002622">
    <property type="component" value="Chromosome"/>
</dbReference>
<proteinExistence type="predicted"/>
<dbReference type="AlphaFoldDB" id="A0A6C7IBD0"/>